<evidence type="ECO:0000256" key="1">
    <source>
        <dbReference type="SAM" id="MobiDB-lite"/>
    </source>
</evidence>
<protein>
    <submittedName>
        <fullName evidence="2">Protein required for attachment to host cells</fullName>
    </submittedName>
</protein>
<evidence type="ECO:0000313" key="2">
    <source>
        <dbReference type="EMBL" id="SKB59231.1"/>
    </source>
</evidence>
<dbReference type="STRING" id="439228.SAMN06295920_10489"/>
<reference evidence="3" key="1">
    <citation type="submission" date="2017-02" db="EMBL/GenBank/DDBJ databases">
        <authorList>
            <person name="Varghese N."/>
            <person name="Submissions S."/>
        </authorList>
    </citation>
    <scope>NUCLEOTIDE SEQUENCE [LARGE SCALE GENOMIC DNA]</scope>
    <source>
        <strain evidence="3">UM2</strain>
    </source>
</reference>
<accession>A0A1T5CIS5</accession>
<gene>
    <name evidence="2" type="ORF">SAMN06295920_10489</name>
</gene>
<dbReference type="InterPro" id="IPR041374">
    <property type="entry name" value="BaeRF_family12"/>
</dbReference>
<sequence>MRISHDALILVADGRKSLFLRNEGDADYPNLVVEDQRAQAGLKDRDLKSDGPGQAMSQGGSGRHSTMEETDYHQQEEDRFAADMAALLAERAQANGFEQLIIVAPPRTLGELRQHYDKAVEARIVAEIDKDLVNHPVDKLEGVLKGL</sequence>
<dbReference type="EMBL" id="FUYM01000004">
    <property type="protein sequence ID" value="SKB59231.1"/>
    <property type="molecule type" value="Genomic_DNA"/>
</dbReference>
<feature type="region of interest" description="Disordered" evidence="1">
    <location>
        <begin position="41"/>
        <end position="75"/>
    </location>
</feature>
<proteinExistence type="predicted"/>
<name>A0A1T5CIS5_9SPHN</name>
<feature type="compositionally biased region" description="Basic and acidic residues" evidence="1">
    <location>
        <begin position="65"/>
        <end position="75"/>
    </location>
</feature>
<organism evidence="2 3">
    <name type="scientific">Rhizorhabdus histidinilytica</name>
    <dbReference type="NCBI Taxonomy" id="439228"/>
    <lineage>
        <taxon>Bacteria</taxon>
        <taxon>Pseudomonadati</taxon>
        <taxon>Pseudomonadota</taxon>
        <taxon>Alphaproteobacteria</taxon>
        <taxon>Sphingomonadales</taxon>
        <taxon>Sphingomonadaceae</taxon>
        <taxon>Rhizorhabdus</taxon>
    </lineage>
</organism>
<dbReference type="Proteomes" id="UP000189818">
    <property type="component" value="Unassembled WGS sequence"/>
</dbReference>
<evidence type="ECO:0000313" key="3">
    <source>
        <dbReference type="Proteomes" id="UP000189818"/>
    </source>
</evidence>
<keyword evidence="3" id="KW-1185">Reference proteome</keyword>
<dbReference type="RefSeq" id="WP_079648006.1">
    <property type="nucleotide sequence ID" value="NZ_FUYM01000004.1"/>
</dbReference>
<dbReference type="OrthoDB" id="9812459at2"/>
<dbReference type="AlphaFoldDB" id="A0A1T5CIS5"/>
<dbReference type="Pfam" id="PF18856">
    <property type="entry name" value="baeRF_family12"/>
    <property type="match status" value="1"/>
</dbReference>